<sequence>RPTMEEQKSLAATAATICREIETVFITAETKGFDPRRIIVEEITKTAKGGGHVVVQGVGREGLMMKGFAMRLFHLGLNASCVGDMTAPFVGEGDLLIASAGPGGFGTVDAICRRGKEAGARVLLLTAQPGGSAARFADAVAVIPAQTMADHDGHCCSVSALPMGSLYEGALFLLFEMAVLALAPALGQTAQTMGSRHTNLE</sequence>
<name>A0AA38LB31_TAXCH</name>
<protein>
    <recommendedName>
        <fullName evidence="2">SIS domain-containing protein</fullName>
    </recommendedName>
</protein>
<dbReference type="GO" id="GO:0016853">
    <property type="term" value="F:isomerase activity"/>
    <property type="evidence" value="ECO:0007669"/>
    <property type="project" value="InterPro"/>
</dbReference>
<proteinExistence type="inferred from homology"/>
<gene>
    <name evidence="3" type="ORF">KI387_018965</name>
</gene>
<evidence type="ECO:0000259" key="2">
    <source>
        <dbReference type="PROSITE" id="PS51464"/>
    </source>
</evidence>
<comment type="similarity">
    <text evidence="1">Belongs to the SIS family. PHI subfamily.</text>
</comment>
<organism evidence="3 4">
    <name type="scientific">Taxus chinensis</name>
    <name type="common">Chinese yew</name>
    <name type="synonym">Taxus wallichiana var. chinensis</name>
    <dbReference type="NCBI Taxonomy" id="29808"/>
    <lineage>
        <taxon>Eukaryota</taxon>
        <taxon>Viridiplantae</taxon>
        <taxon>Streptophyta</taxon>
        <taxon>Embryophyta</taxon>
        <taxon>Tracheophyta</taxon>
        <taxon>Spermatophyta</taxon>
        <taxon>Pinopsida</taxon>
        <taxon>Pinidae</taxon>
        <taxon>Conifers II</taxon>
        <taxon>Cupressales</taxon>
        <taxon>Taxaceae</taxon>
        <taxon>Taxus</taxon>
    </lineage>
</organism>
<dbReference type="GO" id="GO:0097367">
    <property type="term" value="F:carbohydrate derivative binding"/>
    <property type="evidence" value="ECO:0007669"/>
    <property type="project" value="InterPro"/>
</dbReference>
<dbReference type="PANTHER" id="PTHR43443:SF1">
    <property type="entry name" value="3-HEXULOSE-6-PHOSPHATE ISOMERASE"/>
    <property type="match status" value="1"/>
</dbReference>
<dbReference type="GO" id="GO:1901135">
    <property type="term" value="P:carbohydrate derivative metabolic process"/>
    <property type="evidence" value="ECO:0007669"/>
    <property type="project" value="InterPro"/>
</dbReference>
<evidence type="ECO:0000313" key="4">
    <source>
        <dbReference type="Proteomes" id="UP000824469"/>
    </source>
</evidence>
<dbReference type="SUPFAM" id="SSF53697">
    <property type="entry name" value="SIS domain"/>
    <property type="match status" value="1"/>
</dbReference>
<reference evidence="3 4" key="1">
    <citation type="journal article" date="2021" name="Nat. Plants">
        <title>The Taxus genome provides insights into paclitaxel biosynthesis.</title>
        <authorList>
            <person name="Xiong X."/>
            <person name="Gou J."/>
            <person name="Liao Q."/>
            <person name="Li Y."/>
            <person name="Zhou Q."/>
            <person name="Bi G."/>
            <person name="Li C."/>
            <person name="Du R."/>
            <person name="Wang X."/>
            <person name="Sun T."/>
            <person name="Guo L."/>
            <person name="Liang H."/>
            <person name="Lu P."/>
            <person name="Wu Y."/>
            <person name="Zhang Z."/>
            <person name="Ro D.K."/>
            <person name="Shang Y."/>
            <person name="Huang S."/>
            <person name="Yan J."/>
        </authorList>
    </citation>
    <scope>NUCLEOTIDE SEQUENCE [LARGE SCALE GENOMIC DNA]</scope>
    <source>
        <strain evidence="3">Ta-2019</strain>
    </source>
</reference>
<evidence type="ECO:0000313" key="3">
    <source>
        <dbReference type="EMBL" id="KAH9317196.1"/>
    </source>
</evidence>
<dbReference type="PROSITE" id="PS51464">
    <property type="entry name" value="SIS"/>
    <property type="match status" value="1"/>
</dbReference>
<accession>A0AA38LB31</accession>
<evidence type="ECO:0000256" key="1">
    <source>
        <dbReference type="ARBA" id="ARBA00009235"/>
    </source>
</evidence>
<dbReference type="InterPro" id="IPR017552">
    <property type="entry name" value="PHI/rmpB"/>
</dbReference>
<comment type="caution">
    <text evidence="3">The sequence shown here is derived from an EMBL/GenBank/DDBJ whole genome shotgun (WGS) entry which is preliminary data.</text>
</comment>
<dbReference type="OMA" id="YKTIQPM"/>
<dbReference type="PANTHER" id="PTHR43443">
    <property type="entry name" value="3-HEXULOSE-6-PHOSPHATE ISOMERASE"/>
    <property type="match status" value="1"/>
</dbReference>
<dbReference type="AlphaFoldDB" id="A0AA38LB31"/>
<dbReference type="Gene3D" id="3.40.50.10490">
    <property type="entry name" value="Glucose-6-phosphate isomerase like protein, domain 1"/>
    <property type="match status" value="1"/>
</dbReference>
<keyword evidence="4" id="KW-1185">Reference proteome</keyword>
<dbReference type="Proteomes" id="UP000824469">
    <property type="component" value="Unassembled WGS sequence"/>
</dbReference>
<dbReference type="InterPro" id="IPR046348">
    <property type="entry name" value="SIS_dom_sf"/>
</dbReference>
<dbReference type="InterPro" id="IPR001347">
    <property type="entry name" value="SIS_dom"/>
</dbReference>
<feature type="domain" description="SIS" evidence="2">
    <location>
        <begin position="39"/>
        <end position="188"/>
    </location>
</feature>
<feature type="non-terminal residue" evidence="3">
    <location>
        <position position="1"/>
    </location>
</feature>
<dbReference type="EMBL" id="JAHRHJ020000004">
    <property type="protein sequence ID" value="KAH9317196.1"/>
    <property type="molecule type" value="Genomic_DNA"/>
</dbReference>